<dbReference type="STRING" id="118967.SAMN02745191_1143"/>
<dbReference type="AlphaFoldDB" id="A0A1T4M1R9"/>
<protein>
    <submittedName>
        <fullName evidence="1">Uncharacterized protein</fullName>
    </submittedName>
</protein>
<dbReference type="EMBL" id="FUWY01000002">
    <property type="protein sequence ID" value="SJZ60827.1"/>
    <property type="molecule type" value="Genomic_DNA"/>
</dbReference>
<sequence length="107" mass="12501">MRKLNIDDVLNAIALSDKFDMVKVIYSLNFEDKENIEKIGFNAVLALLRQATTEEMRVELFTFLSYPLEMTIEEVRKLSLPRLAKLVLEVADIEEWKEVFTHPLDLK</sequence>
<reference evidence="2" key="1">
    <citation type="submission" date="2017-02" db="EMBL/GenBank/DDBJ databases">
        <authorList>
            <person name="Varghese N."/>
            <person name="Submissions S."/>
        </authorList>
    </citation>
    <scope>NUCLEOTIDE SEQUENCE [LARGE SCALE GENOMIC DNA]</scope>
    <source>
        <strain evidence="2">ATCC 25662</strain>
    </source>
</reference>
<proteinExistence type="predicted"/>
<dbReference type="RefSeq" id="WP_078711552.1">
    <property type="nucleotide sequence ID" value="NZ_FUWY01000002.1"/>
</dbReference>
<organism evidence="1 2">
    <name type="scientific">Anaerorhabdus furcosa</name>
    <dbReference type="NCBI Taxonomy" id="118967"/>
    <lineage>
        <taxon>Bacteria</taxon>
        <taxon>Bacillati</taxon>
        <taxon>Bacillota</taxon>
        <taxon>Erysipelotrichia</taxon>
        <taxon>Erysipelotrichales</taxon>
        <taxon>Erysipelotrichaceae</taxon>
        <taxon>Anaerorhabdus</taxon>
    </lineage>
</organism>
<accession>A0A1T4M1R9</accession>
<gene>
    <name evidence="1" type="ORF">SAMN02745191_1143</name>
</gene>
<evidence type="ECO:0000313" key="1">
    <source>
        <dbReference type="EMBL" id="SJZ60827.1"/>
    </source>
</evidence>
<name>A0A1T4M1R9_9FIRM</name>
<evidence type="ECO:0000313" key="2">
    <source>
        <dbReference type="Proteomes" id="UP000243297"/>
    </source>
</evidence>
<keyword evidence="2" id="KW-1185">Reference proteome</keyword>
<dbReference type="Proteomes" id="UP000243297">
    <property type="component" value="Unassembled WGS sequence"/>
</dbReference>